<keyword evidence="6 12" id="KW-0732">Signal</keyword>
<dbReference type="InterPro" id="IPR020863">
    <property type="entry name" value="MACPF_CS"/>
</dbReference>
<keyword evidence="4" id="KW-0964">Secreted</keyword>
<dbReference type="FunFam" id="2.10.25.10:FF:000038">
    <property type="entry name" value="Fibrillin 2"/>
    <property type="match status" value="1"/>
</dbReference>
<dbReference type="PROSITE" id="PS01187">
    <property type="entry name" value="EGF_CA"/>
    <property type="match status" value="1"/>
</dbReference>
<evidence type="ECO:0000256" key="9">
    <source>
        <dbReference type="ARBA" id="ARBA00023157"/>
    </source>
</evidence>
<dbReference type="InterPro" id="IPR020864">
    <property type="entry name" value="MACPF"/>
</dbReference>
<dbReference type="InterPro" id="IPR049883">
    <property type="entry name" value="NOTCH1_EGF-like"/>
</dbReference>
<evidence type="ECO:0000313" key="15">
    <source>
        <dbReference type="EMBL" id="CAF0786869.1"/>
    </source>
</evidence>
<accession>A0A813RNH3</accession>
<evidence type="ECO:0000256" key="3">
    <source>
        <dbReference type="ARBA" id="ARBA00005897"/>
    </source>
</evidence>
<keyword evidence="8" id="KW-0472">Membrane</keyword>
<protein>
    <recommendedName>
        <fullName evidence="17">MACPF domain-containing protein</fullName>
    </recommendedName>
</protein>
<organism evidence="15 16">
    <name type="scientific">Brachionus calyciflorus</name>
    <dbReference type="NCBI Taxonomy" id="104777"/>
    <lineage>
        <taxon>Eukaryota</taxon>
        <taxon>Metazoa</taxon>
        <taxon>Spiralia</taxon>
        <taxon>Gnathifera</taxon>
        <taxon>Rotifera</taxon>
        <taxon>Eurotatoria</taxon>
        <taxon>Monogononta</taxon>
        <taxon>Pseudotrocha</taxon>
        <taxon>Ploima</taxon>
        <taxon>Brachionidae</taxon>
        <taxon>Brachionus</taxon>
    </lineage>
</organism>
<dbReference type="GO" id="GO:0016020">
    <property type="term" value="C:membrane"/>
    <property type="evidence" value="ECO:0007669"/>
    <property type="project" value="UniProtKB-SubCell"/>
</dbReference>
<evidence type="ECO:0000256" key="2">
    <source>
        <dbReference type="ARBA" id="ARBA00004613"/>
    </source>
</evidence>
<name>A0A813RNH3_9BILA</name>
<comment type="caution">
    <text evidence="10">Lacks conserved residue(s) required for the propagation of feature annotation.</text>
</comment>
<dbReference type="EMBL" id="CAJNOC010000646">
    <property type="protein sequence ID" value="CAF0786869.1"/>
    <property type="molecule type" value="Genomic_DNA"/>
</dbReference>
<evidence type="ECO:0000259" key="13">
    <source>
        <dbReference type="PROSITE" id="PS50026"/>
    </source>
</evidence>
<dbReference type="Pfam" id="PF12946">
    <property type="entry name" value="EGF_MSP1_1"/>
    <property type="match status" value="1"/>
</dbReference>
<dbReference type="PANTHER" id="PTHR46549">
    <property type="entry name" value="MACPF DOMAIN-CONTAINING PROTEIN"/>
    <property type="match status" value="1"/>
</dbReference>
<keyword evidence="7" id="KW-0677">Repeat</keyword>
<dbReference type="PROSITE" id="PS50026">
    <property type="entry name" value="EGF_3"/>
    <property type="match status" value="1"/>
</dbReference>
<dbReference type="InterPro" id="IPR009030">
    <property type="entry name" value="Growth_fac_rcpt_cys_sf"/>
</dbReference>
<evidence type="ECO:0000256" key="4">
    <source>
        <dbReference type="ARBA" id="ARBA00022525"/>
    </source>
</evidence>
<dbReference type="SUPFAM" id="SSF57184">
    <property type="entry name" value="Growth factor receptor domain"/>
    <property type="match status" value="2"/>
</dbReference>
<dbReference type="CDD" id="cd00054">
    <property type="entry name" value="EGF_CA"/>
    <property type="match status" value="3"/>
</dbReference>
<feature type="domain" description="EGF-like" evidence="13">
    <location>
        <begin position="1121"/>
        <end position="1161"/>
    </location>
</feature>
<evidence type="ECO:0000256" key="1">
    <source>
        <dbReference type="ARBA" id="ARBA00004370"/>
    </source>
</evidence>
<keyword evidence="16" id="KW-1185">Reference proteome</keyword>
<evidence type="ECO:0000256" key="8">
    <source>
        <dbReference type="ARBA" id="ARBA00023136"/>
    </source>
</evidence>
<evidence type="ECO:0000256" key="11">
    <source>
        <dbReference type="SAM" id="MobiDB-lite"/>
    </source>
</evidence>
<evidence type="ECO:0000313" key="16">
    <source>
        <dbReference type="Proteomes" id="UP000663879"/>
    </source>
</evidence>
<feature type="signal peptide" evidence="12">
    <location>
        <begin position="1"/>
        <end position="17"/>
    </location>
</feature>
<evidence type="ECO:0000256" key="6">
    <source>
        <dbReference type="ARBA" id="ARBA00022729"/>
    </source>
</evidence>
<dbReference type="PROSITE" id="PS00279">
    <property type="entry name" value="MACPF_1"/>
    <property type="match status" value="1"/>
</dbReference>
<dbReference type="InterPro" id="IPR000152">
    <property type="entry name" value="EGF-type_Asp/Asn_hydroxyl_site"/>
</dbReference>
<dbReference type="Proteomes" id="UP000663879">
    <property type="component" value="Unassembled WGS sequence"/>
</dbReference>
<comment type="similarity">
    <text evidence="3">Belongs to the CRELD family.</text>
</comment>
<dbReference type="PROSITE" id="PS01186">
    <property type="entry name" value="EGF_2"/>
    <property type="match status" value="3"/>
</dbReference>
<feature type="region of interest" description="Disordered" evidence="11">
    <location>
        <begin position="463"/>
        <end position="493"/>
    </location>
</feature>
<evidence type="ECO:0000256" key="5">
    <source>
        <dbReference type="ARBA" id="ARBA00022536"/>
    </source>
</evidence>
<sequence>MQIIISFFLNFLKLVLNSDINEYEQEIDEFKKVYMNDSFFQLIDLKLNKCNLKNHSSNMDFNFEPCILPIKKRSRTLMSKSINKKDRKTRISKRMVGMLSKLGNLASFMPSQSDGEAKNEDEESSLKSKVLENSAKLHISNDISFNGFDEFKFGDVKVSVVDDEMNDATGTSINIDFPLGIGLYIANECYREINQPECEQLFDRSKNTKQKSCGDSMIPSAHVIGTGFLISKDGVDKTRRKSLITRLCNKPIKYGGNLIPDGITIAEIYDTEAHSVFFTDASQLATYLSSSYGLSITNEELDYFSSAFGGGIPLLSLSLKRENAKLNKNSNSKNQDRNSNSQKEKNVLLSLFEINIIRYALFIENVRSENLDPFFLIDFMSLPDNYFLDDAVQKYEKFLFRYGTHYIHSAEFGGQILFENTRTVESGSNINEELSKSWDEIQKSFGSSLSMGGSVSAPVNVGTVDAGGSGGKMDTNDFGERKKQESFSKSSENTQKNWTSVFLQSQGGNINVAKLVTRLESNTGDTLLEWLRSIPRFPKAFKVKMRPINELLNFNVRNVFIGEFTNQTCQRTQTRKCIHGTTVEEFQNEFEKRRRSLEFAIEIFRHRNDYQFTDLEIEAGTPETCIFSVHSKSNLFPSYEEILNGTEFKIVMQLDADYYPFLRGEEIYLMYHNNLWFSKKRDENYNFLRTYKMPEKTLSQKIIVVRNLIFDFDVETGELIFREIGINLESHSSKINLKKYSVYRNQKSEHWSENGILQNTKVAQASYVNVLQGIEKAKNDRFFIMPCNLDWSSANSRRFAISLKHGKCLRFIASSYGDIFVVIATNPNNEHTWYFVQISSYGVAFYRAGLVVKYSLDARSGSLKNPDLFRRFFICINYEKRNDNIIGLYMQYGIIDGYDSREKVHLSYFDSKPLEPRYYMFGSYDAKVFVYDISVNLLSADVESQLRCSGDFLDAYDEIVCKNLCHDVCIGCTKSNSSTSCVKCRYDSVIDDGQLVCLDTCPFGFELNSKLKICEDIDECMRNDTFVLYKNKFHNEIYKWKKCDEKYGSCLNTIGSYECVCKDGYDGDGFVCEDLNECDYENTDSSLIADCPDNSECINRNGGYECKCLNGFEKLNEKCIDIDECKLEIHECQTNSYCVNKIGSYKCVCNEGYRGNGLFCEGEFFLYFQPFLICIL</sequence>
<evidence type="ECO:0000256" key="10">
    <source>
        <dbReference type="PROSITE-ProRule" id="PRU00076"/>
    </source>
</evidence>
<evidence type="ECO:0000256" key="7">
    <source>
        <dbReference type="ARBA" id="ARBA00022737"/>
    </source>
</evidence>
<feature type="chain" id="PRO_5032903203" description="MACPF domain-containing protein" evidence="12">
    <location>
        <begin position="18"/>
        <end position="1176"/>
    </location>
</feature>
<evidence type="ECO:0000259" key="14">
    <source>
        <dbReference type="PROSITE" id="PS51412"/>
    </source>
</evidence>
<keyword evidence="5 10" id="KW-0245">EGF-like domain</keyword>
<dbReference type="CDD" id="cd00064">
    <property type="entry name" value="FU"/>
    <property type="match status" value="1"/>
</dbReference>
<dbReference type="PROSITE" id="PS51412">
    <property type="entry name" value="MACPF_2"/>
    <property type="match status" value="1"/>
</dbReference>
<dbReference type="AlphaFoldDB" id="A0A813RNH3"/>
<feature type="compositionally biased region" description="Basic and acidic residues" evidence="11">
    <location>
        <begin position="474"/>
        <end position="486"/>
    </location>
</feature>
<reference evidence="15" key="1">
    <citation type="submission" date="2021-02" db="EMBL/GenBank/DDBJ databases">
        <authorList>
            <person name="Nowell W R."/>
        </authorList>
    </citation>
    <scope>NUCLEOTIDE SEQUENCE</scope>
    <source>
        <strain evidence="15">Ploen Becks lab</strain>
    </source>
</reference>
<dbReference type="InterPro" id="IPR024730">
    <property type="entry name" value="MSP1_EGF_1"/>
</dbReference>
<evidence type="ECO:0000256" key="12">
    <source>
        <dbReference type="SAM" id="SignalP"/>
    </source>
</evidence>
<gene>
    <name evidence="15" type="ORF">OXX778_LOCUS5766</name>
</gene>
<dbReference type="PROSITE" id="PS00010">
    <property type="entry name" value="ASX_HYDROXYL"/>
    <property type="match status" value="2"/>
</dbReference>
<dbReference type="OrthoDB" id="446173at2759"/>
<dbReference type="InterPro" id="IPR000742">
    <property type="entry name" value="EGF"/>
</dbReference>
<feature type="domain" description="MACPF" evidence="14">
    <location>
        <begin position="206"/>
        <end position="582"/>
    </location>
</feature>
<dbReference type="InterPro" id="IPR006212">
    <property type="entry name" value="Furin_repeat"/>
</dbReference>
<dbReference type="InterPro" id="IPR001881">
    <property type="entry name" value="EGF-like_Ca-bd_dom"/>
</dbReference>
<dbReference type="GO" id="GO:0005576">
    <property type="term" value="C:extracellular region"/>
    <property type="evidence" value="ECO:0007669"/>
    <property type="project" value="UniProtKB-SubCell"/>
</dbReference>
<keyword evidence="9" id="KW-1015">Disulfide bond</keyword>
<proteinExistence type="inferred from homology"/>
<evidence type="ECO:0008006" key="17">
    <source>
        <dbReference type="Google" id="ProtNLM"/>
    </source>
</evidence>
<comment type="subcellular location">
    <subcellularLocation>
        <location evidence="1">Membrane</location>
    </subcellularLocation>
    <subcellularLocation>
        <location evidence="2">Secreted</location>
    </subcellularLocation>
</comment>
<dbReference type="Gene3D" id="2.10.25.10">
    <property type="entry name" value="Laminin"/>
    <property type="match status" value="3"/>
</dbReference>
<dbReference type="InterPro" id="IPR018097">
    <property type="entry name" value="EGF_Ca-bd_CS"/>
</dbReference>
<dbReference type="PANTHER" id="PTHR46549:SF1">
    <property type="entry name" value="MACPF DOMAIN-CONTAINING PROTEIN"/>
    <property type="match status" value="1"/>
</dbReference>
<comment type="caution">
    <text evidence="15">The sequence shown here is derived from an EMBL/GenBank/DDBJ whole genome shotgun (WGS) entry which is preliminary data.</text>
</comment>
<dbReference type="Pfam" id="PF01823">
    <property type="entry name" value="MACPF"/>
    <property type="match status" value="1"/>
</dbReference>
<dbReference type="SMART" id="SM00179">
    <property type="entry name" value="EGF_CA"/>
    <property type="match status" value="3"/>
</dbReference>
<dbReference type="Pfam" id="PF07645">
    <property type="entry name" value="EGF_CA"/>
    <property type="match status" value="2"/>
</dbReference>
<dbReference type="SMART" id="SM00181">
    <property type="entry name" value="EGF"/>
    <property type="match status" value="3"/>
</dbReference>
<dbReference type="GO" id="GO:0005509">
    <property type="term" value="F:calcium ion binding"/>
    <property type="evidence" value="ECO:0007669"/>
    <property type="project" value="InterPro"/>
</dbReference>